<dbReference type="SUPFAM" id="SSF53474">
    <property type="entry name" value="alpha/beta-Hydrolases"/>
    <property type="match status" value="1"/>
</dbReference>
<dbReference type="Pfam" id="PF11288">
    <property type="entry name" value="DUF3089"/>
    <property type="match status" value="1"/>
</dbReference>
<dbReference type="Gene3D" id="3.40.50.1820">
    <property type="entry name" value="alpha/beta hydrolase"/>
    <property type="match status" value="1"/>
</dbReference>
<dbReference type="InterPro" id="IPR021440">
    <property type="entry name" value="DUF3089"/>
</dbReference>
<gene>
    <name evidence="2" type="ORF">SAMN05421642_111102</name>
</gene>
<keyword evidence="1" id="KW-0732">Signal</keyword>
<evidence type="ECO:0008006" key="4">
    <source>
        <dbReference type="Google" id="ProtNLM"/>
    </source>
</evidence>
<evidence type="ECO:0000313" key="3">
    <source>
        <dbReference type="Proteomes" id="UP000198327"/>
    </source>
</evidence>
<dbReference type="Proteomes" id="UP000198327">
    <property type="component" value="Unassembled WGS sequence"/>
</dbReference>
<reference evidence="3" key="1">
    <citation type="submission" date="2017-06" db="EMBL/GenBank/DDBJ databases">
        <authorList>
            <person name="Varghese N."/>
            <person name="Submissions S."/>
        </authorList>
    </citation>
    <scope>NUCLEOTIDE SEQUENCE [LARGE SCALE GENOMIC DNA]</scope>
    <source>
        <strain evidence="3">JCM 23211</strain>
    </source>
</reference>
<sequence>MGIVRSAAVMVATLAVVAATTGGVAAADVSPTVWLCKPGSVPNPCEGSQDTYVDTSASVVPGPEPSDPPVDCFYVYPTVSLQPRANADQTVGVEQQFIVQQQAERFSPHCRVFAPVYRQSTLLGLANSPGDERAAALAVAYGDIDRAWDDYLTHYNGGRGVVLIGHSQGTYMLRSLIRHRIDDDEDIRSRIVSALLIGGNVLVARGSNIGGDFENLPGCASADEIGCVVAYSAFNDVPPVDARFGRSPSADNYGSALDLPYGPDYEVLCTNPASLQDNSRAPLQTVLRSAAVVPGAPAVVVNANAVVAPAPFVIPSQNYTARCESDGDARVLRIEGSDAADLTPLPNDGWGLHLQDVNLALGDLTDIVDRQSAAYLAQN</sequence>
<dbReference type="OrthoDB" id="9794645at2"/>
<proteinExistence type="predicted"/>
<feature type="signal peptide" evidence="1">
    <location>
        <begin position="1"/>
        <end position="26"/>
    </location>
</feature>
<protein>
    <recommendedName>
        <fullName evidence="4">DUF3089 domain-containing protein</fullName>
    </recommendedName>
</protein>
<name>A0A239KWR0_9NOCA</name>
<feature type="chain" id="PRO_5012557235" description="DUF3089 domain-containing protein" evidence="1">
    <location>
        <begin position="27"/>
        <end position="379"/>
    </location>
</feature>
<dbReference type="InterPro" id="IPR029058">
    <property type="entry name" value="AB_hydrolase_fold"/>
</dbReference>
<dbReference type="RefSeq" id="WP_089248959.1">
    <property type="nucleotide sequence ID" value="NZ_FZOW01000011.1"/>
</dbReference>
<keyword evidence="3" id="KW-1185">Reference proteome</keyword>
<accession>A0A239KWR0</accession>
<evidence type="ECO:0000313" key="2">
    <source>
        <dbReference type="EMBL" id="SNT21694.1"/>
    </source>
</evidence>
<organism evidence="2 3">
    <name type="scientific">Rhodococcoides kyotonense</name>
    <dbReference type="NCBI Taxonomy" id="398843"/>
    <lineage>
        <taxon>Bacteria</taxon>
        <taxon>Bacillati</taxon>
        <taxon>Actinomycetota</taxon>
        <taxon>Actinomycetes</taxon>
        <taxon>Mycobacteriales</taxon>
        <taxon>Nocardiaceae</taxon>
        <taxon>Rhodococcoides</taxon>
    </lineage>
</organism>
<dbReference type="AlphaFoldDB" id="A0A239KWR0"/>
<evidence type="ECO:0000256" key="1">
    <source>
        <dbReference type="SAM" id="SignalP"/>
    </source>
</evidence>
<dbReference type="EMBL" id="FZOW01000011">
    <property type="protein sequence ID" value="SNT21694.1"/>
    <property type="molecule type" value="Genomic_DNA"/>
</dbReference>